<dbReference type="Proteomes" id="UP000008281">
    <property type="component" value="Unassembled WGS sequence"/>
</dbReference>
<accession>E3NIV8</accession>
<dbReference type="InParanoid" id="E3NIV8"/>
<dbReference type="EMBL" id="DS268716">
    <property type="protein sequence ID" value="EFO99367.1"/>
    <property type="molecule type" value="Genomic_DNA"/>
</dbReference>
<organism evidence="3">
    <name type="scientific">Caenorhabditis remanei</name>
    <name type="common">Caenorhabditis vulgaris</name>
    <dbReference type="NCBI Taxonomy" id="31234"/>
    <lineage>
        <taxon>Eukaryota</taxon>
        <taxon>Metazoa</taxon>
        <taxon>Ecdysozoa</taxon>
        <taxon>Nematoda</taxon>
        <taxon>Chromadorea</taxon>
        <taxon>Rhabditida</taxon>
        <taxon>Rhabditina</taxon>
        <taxon>Rhabditomorpha</taxon>
        <taxon>Rhabditoidea</taxon>
        <taxon>Rhabditidae</taxon>
        <taxon>Peloderinae</taxon>
        <taxon>Caenorhabditis</taxon>
    </lineage>
</organism>
<dbReference type="GeneID" id="9803470"/>
<feature type="region of interest" description="Disordered" evidence="1">
    <location>
        <begin position="1"/>
        <end position="34"/>
    </location>
</feature>
<sequence>MKSSPETPDANDASSESSSRVKKKKSKNAKKCKKKRRLEYWERFKICLSCLYKVSRCKCDTELEMSKVDWKPLKNDPQLTYSPFETTHIVPSLATYSEIELLVPEEVNKFNGPCDVTNFVTEYWKRYCQWEE</sequence>
<evidence type="ECO:0000256" key="1">
    <source>
        <dbReference type="SAM" id="MobiDB-lite"/>
    </source>
</evidence>
<evidence type="ECO:0000313" key="2">
    <source>
        <dbReference type="EMBL" id="EFO99367.1"/>
    </source>
</evidence>
<dbReference type="RefSeq" id="XP_003091663.2">
    <property type="nucleotide sequence ID" value="XM_003091615.2"/>
</dbReference>
<name>E3NIV8_CAERE</name>
<feature type="compositionally biased region" description="Basic residues" evidence="1">
    <location>
        <begin position="20"/>
        <end position="34"/>
    </location>
</feature>
<protein>
    <submittedName>
        <fullName evidence="2">Uncharacterized protein</fullName>
    </submittedName>
</protein>
<dbReference type="CTD" id="9803470"/>
<dbReference type="KEGG" id="crq:GCK72_015392"/>
<evidence type="ECO:0000313" key="3">
    <source>
        <dbReference type="Proteomes" id="UP000008281"/>
    </source>
</evidence>
<proteinExistence type="predicted"/>
<keyword evidence="3" id="KW-1185">Reference proteome</keyword>
<reference evidence="2" key="1">
    <citation type="submission" date="2007-07" db="EMBL/GenBank/DDBJ databases">
        <title>PCAP assembly of the Caenorhabditis remanei genome.</title>
        <authorList>
            <consortium name="The Caenorhabditis remanei Sequencing Consortium"/>
            <person name="Wilson R.K."/>
        </authorList>
    </citation>
    <scope>NUCLEOTIDE SEQUENCE [LARGE SCALE GENOMIC DNA]</scope>
    <source>
        <strain evidence="2">PB4641</strain>
    </source>
</reference>
<gene>
    <name evidence="2" type="ORF">CRE_20070</name>
</gene>
<dbReference type="AlphaFoldDB" id="E3NIV8"/>
<dbReference type="HOGENOM" id="CLU_1919015_0_0_1"/>